<proteinExistence type="predicted"/>
<evidence type="ECO:0000313" key="2">
    <source>
        <dbReference type="Proteomes" id="UP001055879"/>
    </source>
</evidence>
<protein>
    <submittedName>
        <fullName evidence="1">Uncharacterized protein</fullName>
    </submittedName>
</protein>
<comment type="caution">
    <text evidence="1">The sequence shown here is derived from an EMBL/GenBank/DDBJ whole genome shotgun (WGS) entry which is preliminary data.</text>
</comment>
<dbReference type="EMBL" id="CM042047">
    <property type="protein sequence ID" value="KAI3772348.1"/>
    <property type="molecule type" value="Genomic_DNA"/>
</dbReference>
<evidence type="ECO:0000313" key="1">
    <source>
        <dbReference type="EMBL" id="KAI3772348.1"/>
    </source>
</evidence>
<dbReference type="Proteomes" id="UP001055879">
    <property type="component" value="Linkage Group LG01"/>
</dbReference>
<name>A0ACB9FN25_ARCLA</name>
<sequence>MSGDCDMCHSRGSKSRLESESRYTPCDYDRDSPRWHSHVSLSSILYRRWGSVCDSAQATMPLAMSPGTVASGTSATWGNAYVVSSSMSVLVVSLVEVDTKEGRSLGEFLCNRGTLDSGMRPEIREPGKGITRE</sequence>
<gene>
    <name evidence="1" type="ORF">L6452_03532</name>
</gene>
<reference evidence="1 2" key="2">
    <citation type="journal article" date="2022" name="Mol. Ecol. Resour.">
        <title>The genomes of chicory, endive, great burdock and yacon provide insights into Asteraceae paleo-polyploidization history and plant inulin production.</title>
        <authorList>
            <person name="Fan W."/>
            <person name="Wang S."/>
            <person name="Wang H."/>
            <person name="Wang A."/>
            <person name="Jiang F."/>
            <person name="Liu H."/>
            <person name="Zhao H."/>
            <person name="Xu D."/>
            <person name="Zhang Y."/>
        </authorList>
    </citation>
    <scope>NUCLEOTIDE SEQUENCE [LARGE SCALE GENOMIC DNA]</scope>
    <source>
        <strain evidence="2">cv. Niubang</strain>
    </source>
</reference>
<keyword evidence="2" id="KW-1185">Reference proteome</keyword>
<organism evidence="1 2">
    <name type="scientific">Arctium lappa</name>
    <name type="common">Greater burdock</name>
    <name type="synonym">Lappa major</name>
    <dbReference type="NCBI Taxonomy" id="4217"/>
    <lineage>
        <taxon>Eukaryota</taxon>
        <taxon>Viridiplantae</taxon>
        <taxon>Streptophyta</taxon>
        <taxon>Embryophyta</taxon>
        <taxon>Tracheophyta</taxon>
        <taxon>Spermatophyta</taxon>
        <taxon>Magnoliopsida</taxon>
        <taxon>eudicotyledons</taxon>
        <taxon>Gunneridae</taxon>
        <taxon>Pentapetalae</taxon>
        <taxon>asterids</taxon>
        <taxon>campanulids</taxon>
        <taxon>Asterales</taxon>
        <taxon>Asteraceae</taxon>
        <taxon>Carduoideae</taxon>
        <taxon>Cardueae</taxon>
        <taxon>Arctiinae</taxon>
        <taxon>Arctium</taxon>
    </lineage>
</organism>
<reference evidence="2" key="1">
    <citation type="journal article" date="2022" name="Mol. Ecol. Resour.">
        <title>The genomes of chicory, endive, great burdock and yacon provide insights into Asteraceae palaeo-polyploidization history and plant inulin production.</title>
        <authorList>
            <person name="Fan W."/>
            <person name="Wang S."/>
            <person name="Wang H."/>
            <person name="Wang A."/>
            <person name="Jiang F."/>
            <person name="Liu H."/>
            <person name="Zhao H."/>
            <person name="Xu D."/>
            <person name="Zhang Y."/>
        </authorList>
    </citation>
    <scope>NUCLEOTIDE SEQUENCE [LARGE SCALE GENOMIC DNA]</scope>
    <source>
        <strain evidence="2">cv. Niubang</strain>
    </source>
</reference>
<accession>A0ACB9FN25</accession>